<evidence type="ECO:0000256" key="10">
    <source>
        <dbReference type="SAM" id="MobiDB-lite"/>
    </source>
</evidence>
<dbReference type="GO" id="GO:0003735">
    <property type="term" value="F:structural constituent of ribosome"/>
    <property type="evidence" value="ECO:0007669"/>
    <property type="project" value="InterPro"/>
</dbReference>
<evidence type="ECO:0000313" key="12">
    <source>
        <dbReference type="EMBL" id="VEU80096.1"/>
    </source>
</evidence>
<reference evidence="12 13" key="1">
    <citation type="submission" date="2019-01" db="EMBL/GenBank/DDBJ databases">
        <authorList>
            <consortium name="Pathogen Informatics"/>
        </authorList>
    </citation>
    <scope>NUCLEOTIDE SEQUENCE [LARGE SCALE GENOMIC DNA]</scope>
    <source>
        <strain evidence="12 13">NCTC10138</strain>
    </source>
</reference>
<dbReference type="InterPro" id="IPR036419">
    <property type="entry name" value="Ribosomal_S3_C_sf"/>
</dbReference>
<dbReference type="Proteomes" id="UP000289841">
    <property type="component" value="Chromosome"/>
</dbReference>
<organism evidence="12 13">
    <name type="scientific">Haploplasma axanthum</name>
    <name type="common">Acholeplasma axanthum</name>
    <dbReference type="NCBI Taxonomy" id="29552"/>
    <lineage>
        <taxon>Bacteria</taxon>
        <taxon>Bacillati</taxon>
        <taxon>Mycoplasmatota</taxon>
        <taxon>Mollicutes</taxon>
        <taxon>Acholeplasmatales</taxon>
        <taxon>Acholeplasmataceae</taxon>
        <taxon>Haploplasma</taxon>
    </lineage>
</organism>
<dbReference type="InterPro" id="IPR018280">
    <property type="entry name" value="Ribosomal_uS3_CS"/>
</dbReference>
<dbReference type="SMART" id="SM00322">
    <property type="entry name" value="KH"/>
    <property type="match status" value="1"/>
</dbReference>
<evidence type="ECO:0000256" key="3">
    <source>
        <dbReference type="ARBA" id="ARBA00022884"/>
    </source>
</evidence>
<dbReference type="PROSITE" id="PS00548">
    <property type="entry name" value="RIBOSOMAL_S3"/>
    <property type="match status" value="1"/>
</dbReference>
<dbReference type="SUPFAM" id="SSF54821">
    <property type="entry name" value="Ribosomal protein S3 C-terminal domain"/>
    <property type="match status" value="1"/>
</dbReference>
<sequence length="258" mass="28453">MGQKVNPIGFRVGVIRDWDSKWYADKKIVPALVKEDAVIRKFLNKKYNNAAVSHVEIERLKGAQGKERVKITLHSGKPGVVIGREAATMKETIASLEKLTKKEIVFNVVEVRKPEVVATLVAQSMAEQLENRASFRRVQKIAMQRALKSGAKGIKTSISGRLGGAEMARTEGYSEGQVPLHTLRADVEYATAEAQTTYGILGIKVWIYHGEILPGQSHEELRKERQSSASSNHGGGKRRPSRKGPRRSQEDAATEGGN</sequence>
<evidence type="ECO:0000256" key="8">
    <source>
        <dbReference type="HAMAP-Rule" id="MF_01309"/>
    </source>
</evidence>
<dbReference type="GO" id="GO:0003729">
    <property type="term" value="F:mRNA binding"/>
    <property type="evidence" value="ECO:0007669"/>
    <property type="project" value="UniProtKB-UniRule"/>
</dbReference>
<keyword evidence="13" id="KW-1185">Reference proteome</keyword>
<evidence type="ECO:0000313" key="13">
    <source>
        <dbReference type="Proteomes" id="UP000289841"/>
    </source>
</evidence>
<accession>A0A449BCD7</accession>
<evidence type="ECO:0000256" key="9">
    <source>
        <dbReference type="RuleBase" id="RU003624"/>
    </source>
</evidence>
<feature type="domain" description="KH type-2" evidence="11">
    <location>
        <begin position="39"/>
        <end position="112"/>
    </location>
</feature>
<dbReference type="EMBL" id="LR215048">
    <property type="protein sequence ID" value="VEU80096.1"/>
    <property type="molecule type" value="Genomic_DNA"/>
</dbReference>
<gene>
    <name evidence="8 12" type="primary">rpsC</name>
    <name evidence="12" type="ORF">NCTC10138_00452</name>
</gene>
<dbReference type="KEGG" id="aaxa:NCTC10138_00452"/>
<comment type="subunit">
    <text evidence="8">Part of the 30S ribosomal subunit. Forms a tight complex with proteins S10 and S14.</text>
</comment>
<dbReference type="CDD" id="cd02412">
    <property type="entry name" value="KH-II_30S_S3"/>
    <property type="match status" value="1"/>
</dbReference>
<dbReference type="HAMAP" id="MF_01309_B">
    <property type="entry name" value="Ribosomal_uS3_B"/>
    <property type="match status" value="1"/>
</dbReference>
<evidence type="ECO:0000256" key="7">
    <source>
        <dbReference type="ARBA" id="ARBA00035257"/>
    </source>
</evidence>
<dbReference type="InterPro" id="IPR015946">
    <property type="entry name" value="KH_dom-like_a/b"/>
</dbReference>
<evidence type="ECO:0000256" key="2">
    <source>
        <dbReference type="ARBA" id="ARBA00022730"/>
    </source>
</evidence>
<keyword evidence="5 8" id="KW-0687">Ribonucleoprotein</keyword>
<dbReference type="InterPro" id="IPR004044">
    <property type="entry name" value="KH_dom_type_2"/>
</dbReference>
<dbReference type="InterPro" id="IPR009019">
    <property type="entry name" value="KH_sf_prok-type"/>
</dbReference>
<dbReference type="RefSeq" id="WP_026390630.1">
    <property type="nucleotide sequence ID" value="NZ_LR215048.1"/>
</dbReference>
<dbReference type="GO" id="GO:0022627">
    <property type="term" value="C:cytosolic small ribosomal subunit"/>
    <property type="evidence" value="ECO:0007669"/>
    <property type="project" value="TreeGrafter"/>
</dbReference>
<keyword evidence="2 8" id="KW-0699">rRNA-binding</keyword>
<dbReference type="PANTHER" id="PTHR11760">
    <property type="entry name" value="30S/40S RIBOSOMAL PROTEIN S3"/>
    <property type="match status" value="1"/>
</dbReference>
<dbReference type="AlphaFoldDB" id="A0A449BCD7"/>
<dbReference type="Pfam" id="PF00189">
    <property type="entry name" value="Ribosomal_S3_C"/>
    <property type="match status" value="1"/>
</dbReference>
<dbReference type="InterPro" id="IPR005704">
    <property type="entry name" value="Ribosomal_uS3_bac-typ"/>
</dbReference>
<comment type="similarity">
    <text evidence="1 8 9">Belongs to the universal ribosomal protein uS3 family.</text>
</comment>
<feature type="region of interest" description="Disordered" evidence="10">
    <location>
        <begin position="218"/>
        <end position="258"/>
    </location>
</feature>
<dbReference type="Pfam" id="PF07650">
    <property type="entry name" value="KH_2"/>
    <property type="match status" value="1"/>
</dbReference>
<evidence type="ECO:0000256" key="5">
    <source>
        <dbReference type="ARBA" id="ARBA00023274"/>
    </source>
</evidence>
<dbReference type="SUPFAM" id="SSF54814">
    <property type="entry name" value="Prokaryotic type KH domain (KH-domain type II)"/>
    <property type="match status" value="1"/>
</dbReference>
<dbReference type="NCBIfam" id="TIGR01009">
    <property type="entry name" value="rpsC_bact"/>
    <property type="match status" value="1"/>
</dbReference>
<keyword evidence="3 8" id="KW-0694">RNA-binding</keyword>
<dbReference type="InterPro" id="IPR004087">
    <property type="entry name" value="KH_dom"/>
</dbReference>
<name>A0A449BCD7_HAPAX</name>
<keyword evidence="4 8" id="KW-0689">Ribosomal protein</keyword>
<proteinExistence type="inferred from homology"/>
<evidence type="ECO:0000256" key="4">
    <source>
        <dbReference type="ARBA" id="ARBA00022980"/>
    </source>
</evidence>
<dbReference type="InterPro" id="IPR057258">
    <property type="entry name" value="Ribosomal_uS3"/>
</dbReference>
<dbReference type="FunFam" id="3.30.300.20:FF:000001">
    <property type="entry name" value="30S ribosomal protein S3"/>
    <property type="match status" value="1"/>
</dbReference>
<comment type="function">
    <text evidence="6 8">Binds the lower part of the 30S subunit head. Binds mRNA in the 70S ribosome, positioning it for translation.</text>
</comment>
<dbReference type="GO" id="GO:0006412">
    <property type="term" value="P:translation"/>
    <property type="evidence" value="ECO:0007669"/>
    <property type="project" value="UniProtKB-UniRule"/>
</dbReference>
<dbReference type="Gene3D" id="3.30.300.20">
    <property type="match status" value="1"/>
</dbReference>
<dbReference type="PANTHER" id="PTHR11760:SF19">
    <property type="entry name" value="SMALL RIBOSOMAL SUBUNIT PROTEIN US3C"/>
    <property type="match status" value="1"/>
</dbReference>
<dbReference type="OrthoDB" id="9806396at2"/>
<evidence type="ECO:0000256" key="1">
    <source>
        <dbReference type="ARBA" id="ARBA00010761"/>
    </source>
</evidence>
<dbReference type="GO" id="GO:0019843">
    <property type="term" value="F:rRNA binding"/>
    <property type="evidence" value="ECO:0007669"/>
    <property type="project" value="UniProtKB-UniRule"/>
</dbReference>
<protein>
    <recommendedName>
        <fullName evidence="7 8">Small ribosomal subunit protein uS3</fullName>
    </recommendedName>
</protein>
<feature type="compositionally biased region" description="Basic residues" evidence="10">
    <location>
        <begin position="235"/>
        <end position="246"/>
    </location>
</feature>
<dbReference type="InterPro" id="IPR001351">
    <property type="entry name" value="Ribosomal_uS3_C"/>
</dbReference>
<evidence type="ECO:0000259" key="11">
    <source>
        <dbReference type="PROSITE" id="PS50823"/>
    </source>
</evidence>
<dbReference type="Gene3D" id="3.30.1140.32">
    <property type="entry name" value="Ribosomal protein S3, C-terminal domain"/>
    <property type="match status" value="1"/>
</dbReference>
<dbReference type="PROSITE" id="PS50823">
    <property type="entry name" value="KH_TYPE_2"/>
    <property type="match status" value="1"/>
</dbReference>
<evidence type="ECO:0000256" key="6">
    <source>
        <dbReference type="ARBA" id="ARBA00024998"/>
    </source>
</evidence>